<name>A0ABR6RKK4_9BURK</name>
<evidence type="ECO:0000313" key="9">
    <source>
        <dbReference type="EMBL" id="MBB6579716.1"/>
    </source>
</evidence>
<keyword evidence="10" id="KW-1185">Reference proteome</keyword>
<dbReference type="RefSeq" id="WP_184711305.1">
    <property type="nucleotide sequence ID" value="NZ_JACHKZ010000036.1"/>
</dbReference>
<keyword evidence="3" id="KW-1003">Cell membrane</keyword>
<evidence type="ECO:0000256" key="3">
    <source>
        <dbReference type="ARBA" id="ARBA00022475"/>
    </source>
</evidence>
<dbReference type="InterPro" id="IPR003400">
    <property type="entry name" value="ExbD"/>
</dbReference>
<keyword evidence="7" id="KW-0813">Transport</keyword>
<evidence type="ECO:0000256" key="6">
    <source>
        <dbReference type="ARBA" id="ARBA00023136"/>
    </source>
</evidence>
<evidence type="ECO:0000256" key="4">
    <source>
        <dbReference type="ARBA" id="ARBA00022692"/>
    </source>
</evidence>
<gene>
    <name evidence="9" type="ORF">HNP33_003832</name>
</gene>
<reference evidence="9 10" key="1">
    <citation type="submission" date="2020-08" db="EMBL/GenBank/DDBJ databases">
        <title>Functional genomics of gut bacteria from endangered species of beetles.</title>
        <authorList>
            <person name="Carlos-Shanley C."/>
        </authorList>
    </citation>
    <scope>NUCLEOTIDE SEQUENCE [LARGE SCALE GENOMIC DNA]</scope>
    <source>
        <strain evidence="9 10">S00124</strain>
    </source>
</reference>
<keyword evidence="6 8" id="KW-0472">Membrane</keyword>
<accession>A0ABR6RKK4</accession>
<evidence type="ECO:0000313" key="10">
    <source>
        <dbReference type="Proteomes" id="UP000562492"/>
    </source>
</evidence>
<evidence type="ECO:0000256" key="2">
    <source>
        <dbReference type="ARBA" id="ARBA00005811"/>
    </source>
</evidence>
<evidence type="ECO:0000256" key="5">
    <source>
        <dbReference type="ARBA" id="ARBA00022989"/>
    </source>
</evidence>
<sequence length="146" mass="15294">MAFGRFSKPASHPPISAINVTPLVDVMLVLLVIFIMAAPLLAASIRLDLPKAASATADNPPAAIAVQMNAKGELFADGKATDLAALRLLLKQQAERNPQTEVQLSIDRSLPYARAVELMDAAQSAGLTRMGFVAQPAAASPAVHGR</sequence>
<dbReference type="Pfam" id="PF02472">
    <property type="entry name" value="ExbD"/>
    <property type="match status" value="1"/>
</dbReference>
<evidence type="ECO:0000256" key="1">
    <source>
        <dbReference type="ARBA" id="ARBA00004162"/>
    </source>
</evidence>
<dbReference type="PANTHER" id="PTHR30558">
    <property type="entry name" value="EXBD MEMBRANE COMPONENT OF PMF-DRIVEN MACROMOLECULE IMPORT SYSTEM"/>
    <property type="match status" value="1"/>
</dbReference>
<comment type="similarity">
    <text evidence="2 7">Belongs to the ExbD/TolR family.</text>
</comment>
<keyword evidence="4 7" id="KW-0812">Transmembrane</keyword>
<keyword evidence="7" id="KW-0653">Protein transport</keyword>
<organism evidence="9 10">
    <name type="scientific">Comamonas odontotermitis</name>
    <dbReference type="NCBI Taxonomy" id="379895"/>
    <lineage>
        <taxon>Bacteria</taxon>
        <taxon>Pseudomonadati</taxon>
        <taxon>Pseudomonadota</taxon>
        <taxon>Betaproteobacteria</taxon>
        <taxon>Burkholderiales</taxon>
        <taxon>Comamonadaceae</taxon>
        <taxon>Comamonas</taxon>
    </lineage>
</organism>
<dbReference type="Proteomes" id="UP000562492">
    <property type="component" value="Unassembled WGS sequence"/>
</dbReference>
<evidence type="ECO:0000256" key="8">
    <source>
        <dbReference type="SAM" id="Phobius"/>
    </source>
</evidence>
<comment type="subcellular location">
    <subcellularLocation>
        <location evidence="1">Cell membrane</location>
        <topology evidence="1">Single-pass membrane protein</topology>
    </subcellularLocation>
    <subcellularLocation>
        <location evidence="7">Cell membrane</location>
        <topology evidence="7">Single-pass type II membrane protein</topology>
    </subcellularLocation>
</comment>
<dbReference type="PANTHER" id="PTHR30558:SF7">
    <property type="entry name" value="TOL-PAL SYSTEM PROTEIN TOLR"/>
    <property type="match status" value="1"/>
</dbReference>
<evidence type="ECO:0000256" key="7">
    <source>
        <dbReference type="RuleBase" id="RU003879"/>
    </source>
</evidence>
<dbReference type="Gene3D" id="3.30.420.270">
    <property type="match status" value="1"/>
</dbReference>
<feature type="transmembrane region" description="Helical" evidence="8">
    <location>
        <begin position="20"/>
        <end position="42"/>
    </location>
</feature>
<proteinExistence type="inferred from homology"/>
<keyword evidence="5 8" id="KW-1133">Transmembrane helix</keyword>
<comment type="caution">
    <text evidence="9">The sequence shown here is derived from an EMBL/GenBank/DDBJ whole genome shotgun (WGS) entry which is preliminary data.</text>
</comment>
<dbReference type="EMBL" id="JACHKZ010000036">
    <property type="protein sequence ID" value="MBB6579716.1"/>
    <property type="molecule type" value="Genomic_DNA"/>
</dbReference>
<protein>
    <submittedName>
        <fullName evidence="9">Biopolymer transport protein ExbD</fullName>
    </submittedName>
</protein>